<evidence type="ECO:0000313" key="1">
    <source>
        <dbReference type="EMBL" id="GBR74975.1"/>
    </source>
</evidence>
<sequence length="102" mass="10623">VGDALGDPPARAATEKTAAPYFSYNYDTQGKINIVGRESSTEPNAEVIALSEAGEVLGSNTATWKGVYGITIEAGPEIVYLQAKSPNKTPSDLTPVPLTVGI</sequence>
<protein>
    <submittedName>
        <fullName evidence="1">Uncharacterized protein</fullName>
    </submittedName>
</protein>
<dbReference type="AlphaFoldDB" id="A0A388TE11"/>
<accession>A0A388TE11</accession>
<name>A0A388TE11_TERA1</name>
<proteinExistence type="predicted"/>
<feature type="non-terminal residue" evidence="1">
    <location>
        <position position="1"/>
    </location>
</feature>
<comment type="caution">
    <text evidence="1">The sequence shown here is derived from an EMBL/GenBank/DDBJ whole genome shotgun (WGS) entry which is preliminary data.</text>
</comment>
<gene>
    <name evidence="1" type="ORF">NO1_2056</name>
</gene>
<reference evidence="1 2" key="1">
    <citation type="journal article" date="2019" name="ISME J.">
        <title>Genome analyses of uncultured TG2/ZB3 bacteria in 'Margulisbacteria' specifically attached to ectosymbiotic spirochetes of protists in the termite gut.</title>
        <authorList>
            <person name="Utami Y.D."/>
            <person name="Kuwahara H."/>
            <person name="Igai K."/>
            <person name="Murakami T."/>
            <person name="Sugaya K."/>
            <person name="Morikawa T."/>
            <person name="Nagura Y."/>
            <person name="Yuki M."/>
            <person name="Deevong P."/>
            <person name="Inoue T."/>
            <person name="Kihara K."/>
            <person name="Lo N."/>
            <person name="Yamada A."/>
            <person name="Ohkuma M."/>
            <person name="Hongoh Y."/>
        </authorList>
    </citation>
    <scope>NUCLEOTIDE SEQUENCE [LARGE SCALE GENOMIC DNA]</scope>
    <source>
        <strain evidence="1">NkOx7-01</strain>
    </source>
</reference>
<dbReference type="EMBL" id="BGZN01000120">
    <property type="protein sequence ID" value="GBR74975.1"/>
    <property type="molecule type" value="Genomic_DNA"/>
</dbReference>
<dbReference type="Proteomes" id="UP000269352">
    <property type="component" value="Unassembled WGS sequence"/>
</dbReference>
<keyword evidence="2" id="KW-1185">Reference proteome</keyword>
<evidence type="ECO:0000313" key="2">
    <source>
        <dbReference type="Proteomes" id="UP000269352"/>
    </source>
</evidence>
<organism evidence="1 2">
    <name type="scientific">Termititenax aidoneus</name>
    <dbReference type="NCBI Taxonomy" id="2218524"/>
    <lineage>
        <taxon>Bacteria</taxon>
        <taxon>Bacillati</taxon>
        <taxon>Candidatus Margulisiibacteriota</taxon>
        <taxon>Candidatus Termititenacia</taxon>
        <taxon>Candidatus Termititenacales</taxon>
        <taxon>Candidatus Termititenacaceae</taxon>
        <taxon>Candidatus Termititenax</taxon>
    </lineage>
</organism>